<gene>
    <name evidence="2" type="ORF">PECUL_23A061875</name>
</gene>
<evidence type="ECO:0000256" key="1">
    <source>
        <dbReference type="SAM" id="MobiDB-lite"/>
    </source>
</evidence>
<name>A0AAD1S4R3_PELCU</name>
<keyword evidence="2" id="KW-0418">Kinase</keyword>
<accession>A0AAD1S4R3</accession>
<feature type="compositionally biased region" description="Low complexity" evidence="1">
    <location>
        <begin position="27"/>
        <end position="39"/>
    </location>
</feature>
<evidence type="ECO:0000313" key="2">
    <source>
        <dbReference type="EMBL" id="CAH2286322.1"/>
    </source>
</evidence>
<protein>
    <submittedName>
        <fullName evidence="2">Mitogen-activated kinase 15 isoform X1</fullName>
    </submittedName>
</protein>
<organism evidence="2 3">
    <name type="scientific">Pelobates cultripes</name>
    <name type="common">Western spadefoot toad</name>
    <dbReference type="NCBI Taxonomy" id="61616"/>
    <lineage>
        <taxon>Eukaryota</taxon>
        <taxon>Metazoa</taxon>
        <taxon>Chordata</taxon>
        <taxon>Craniata</taxon>
        <taxon>Vertebrata</taxon>
        <taxon>Euteleostomi</taxon>
        <taxon>Amphibia</taxon>
        <taxon>Batrachia</taxon>
        <taxon>Anura</taxon>
        <taxon>Pelobatoidea</taxon>
        <taxon>Pelobatidae</taxon>
        <taxon>Pelobates</taxon>
    </lineage>
</organism>
<feature type="region of interest" description="Disordered" evidence="1">
    <location>
        <begin position="1"/>
        <end position="180"/>
    </location>
</feature>
<reference evidence="2" key="1">
    <citation type="submission" date="2022-03" db="EMBL/GenBank/DDBJ databases">
        <authorList>
            <person name="Alioto T."/>
            <person name="Alioto T."/>
            <person name="Gomez Garrido J."/>
        </authorList>
    </citation>
    <scope>NUCLEOTIDE SEQUENCE</scope>
</reference>
<sequence length="268" mass="28520">MPTSSDMSQMMLERKVNTRKQKRQILKESVSSVPSNSVEPKNDQGKAGPTSTKAQTNPAGRNLEPTGSSVPQATTTTAVSKSDISQPNPKSRPPSYNPITHSVTNEDKRAVQETAGLPQHKKSVHQMNQEQSVASQPGMDSGEPHGNRKSTDLRGKTAPVARTRSFSLAQQARTAASNSSLTRKDLVPLGPVSVAAVSARLNQRTPVPQPRDNRSAQKFSRKMFQGTANVGAAGDPKASLQSYTQAYGTISKSALQGLPLQNSGHGGT</sequence>
<dbReference type="GO" id="GO:0016301">
    <property type="term" value="F:kinase activity"/>
    <property type="evidence" value="ECO:0007669"/>
    <property type="project" value="UniProtKB-KW"/>
</dbReference>
<proteinExistence type="predicted"/>
<keyword evidence="3" id="KW-1185">Reference proteome</keyword>
<dbReference type="AlphaFoldDB" id="A0AAD1S4R3"/>
<dbReference type="Proteomes" id="UP001295444">
    <property type="component" value="Chromosome 04"/>
</dbReference>
<feature type="compositionally biased region" description="Polar residues" evidence="1">
    <location>
        <begin position="125"/>
        <end position="135"/>
    </location>
</feature>
<feature type="compositionally biased region" description="Basic and acidic residues" evidence="1">
    <location>
        <begin position="142"/>
        <end position="155"/>
    </location>
</feature>
<feature type="compositionally biased region" description="Polar residues" evidence="1">
    <location>
        <begin position="164"/>
        <end position="180"/>
    </location>
</feature>
<dbReference type="EMBL" id="OW240915">
    <property type="protein sequence ID" value="CAH2286322.1"/>
    <property type="molecule type" value="Genomic_DNA"/>
</dbReference>
<feature type="compositionally biased region" description="Polar residues" evidence="1">
    <location>
        <begin position="49"/>
        <end position="89"/>
    </location>
</feature>
<keyword evidence="2" id="KW-0808">Transferase</keyword>
<evidence type="ECO:0000313" key="3">
    <source>
        <dbReference type="Proteomes" id="UP001295444"/>
    </source>
</evidence>